<dbReference type="PANTHER" id="PTHR10492">
    <property type="match status" value="1"/>
</dbReference>
<organism evidence="2">
    <name type="scientific">Glycine max</name>
    <name type="common">Soybean</name>
    <name type="synonym">Glycine hispida</name>
    <dbReference type="NCBI Taxonomy" id="3847"/>
    <lineage>
        <taxon>Eukaryota</taxon>
        <taxon>Viridiplantae</taxon>
        <taxon>Streptophyta</taxon>
        <taxon>Embryophyta</taxon>
        <taxon>Tracheophyta</taxon>
        <taxon>Spermatophyta</taxon>
        <taxon>Magnoliopsida</taxon>
        <taxon>eudicotyledons</taxon>
        <taxon>Gunneridae</taxon>
        <taxon>Pentapetalae</taxon>
        <taxon>rosids</taxon>
        <taxon>fabids</taxon>
        <taxon>Fabales</taxon>
        <taxon>Fabaceae</taxon>
        <taxon>Papilionoideae</taxon>
        <taxon>50 kb inversion clade</taxon>
        <taxon>NPAAA clade</taxon>
        <taxon>indigoferoid/millettioid clade</taxon>
        <taxon>Phaseoleae</taxon>
        <taxon>Glycine</taxon>
        <taxon>Glycine subgen. Soja</taxon>
    </lineage>
</organism>
<dbReference type="SMR" id="A0A0R0I782"/>
<dbReference type="Proteomes" id="UP000008827">
    <property type="component" value="Chromosome 9"/>
</dbReference>
<dbReference type="Gramene" id="KRH38188">
    <property type="protein sequence ID" value="KRH38188"/>
    <property type="gene ID" value="GLYMA_09G117000"/>
</dbReference>
<evidence type="ECO:0000313" key="3">
    <source>
        <dbReference type="EnsemblPlants" id="KRH38188"/>
    </source>
</evidence>
<reference evidence="2" key="3">
    <citation type="submission" date="2018-07" db="EMBL/GenBank/DDBJ databases">
        <title>WGS assembly of Glycine max.</title>
        <authorList>
            <person name="Schmutz J."/>
            <person name="Cannon S."/>
            <person name="Schlueter J."/>
            <person name="Ma J."/>
            <person name="Mitros T."/>
            <person name="Nelson W."/>
            <person name="Hyten D."/>
            <person name="Song Q."/>
            <person name="Thelen J."/>
            <person name="Cheng J."/>
            <person name="Xu D."/>
            <person name="Hellsten U."/>
            <person name="May G."/>
            <person name="Yu Y."/>
            <person name="Sakurai T."/>
            <person name="Umezawa T."/>
            <person name="Bhattacharyya M."/>
            <person name="Sandhu D."/>
            <person name="Valliyodan B."/>
            <person name="Lindquist E."/>
            <person name="Peto M."/>
            <person name="Grant D."/>
            <person name="Shu S."/>
            <person name="Goodstein D."/>
            <person name="Barry K."/>
            <person name="Futrell-Griggs M."/>
            <person name="Abernathy B."/>
            <person name="Du J."/>
            <person name="Tian Z."/>
            <person name="Zhu L."/>
            <person name="Gill N."/>
            <person name="Joshi T."/>
            <person name="Libault M."/>
            <person name="Sethuraman A."/>
            <person name="Zhang X."/>
            <person name="Shinozaki K."/>
            <person name="Nguyen H."/>
            <person name="Wing R."/>
            <person name="Cregan P."/>
            <person name="Specht J."/>
            <person name="Grimwood J."/>
            <person name="Rokhsar D."/>
            <person name="Stacey G."/>
            <person name="Shoemaker R."/>
            <person name="Jackson S."/>
        </authorList>
    </citation>
    <scope>NUCLEOTIDE SEQUENCE</scope>
    <source>
        <tissue evidence="2">Callus</tissue>
    </source>
</reference>
<dbReference type="Pfam" id="PF21530">
    <property type="entry name" value="Pif1_2B_dom"/>
    <property type="match status" value="1"/>
</dbReference>
<evidence type="ECO:0000313" key="4">
    <source>
        <dbReference type="Proteomes" id="UP000008827"/>
    </source>
</evidence>
<dbReference type="EnsemblPlants" id="KRH38188">
    <property type="protein sequence ID" value="KRH38188"/>
    <property type="gene ID" value="GLYMA_09G117000"/>
</dbReference>
<sequence>MTLPGRTTKIRLKKQSIDKFVTLSSNGRSAHSRFKILINIETYLFLSTKYIMRIEDGIEPTKHGDMVKISHQLAMTWEGESSIQKLIQETFPQLESHPTWDSSYMVKKGAPLMLLQNIYPKSNMCNGTRLLCHGFLTNMLDVEILTDHHAGR</sequence>
<keyword evidence="4" id="KW-1185">Reference proteome</keyword>
<dbReference type="InParanoid" id="A0A0R0I782"/>
<accession>A0A0R0I782</accession>
<evidence type="ECO:0000313" key="2">
    <source>
        <dbReference type="EMBL" id="KRH38188.1"/>
    </source>
</evidence>
<dbReference type="AlphaFoldDB" id="A0A0R0I782"/>
<protein>
    <recommendedName>
        <fullName evidence="1">DNA helicase Pif1-like 2B domain-containing protein</fullName>
    </recommendedName>
</protein>
<reference evidence="3" key="2">
    <citation type="submission" date="2018-02" db="UniProtKB">
        <authorList>
            <consortium name="EnsemblPlants"/>
        </authorList>
    </citation>
    <scope>IDENTIFICATION</scope>
    <source>
        <strain evidence="3">Williams 82</strain>
    </source>
</reference>
<proteinExistence type="predicted"/>
<feature type="domain" description="DNA helicase Pif1-like 2B" evidence="1">
    <location>
        <begin position="107"/>
        <end position="132"/>
    </location>
</feature>
<name>A0A0R0I782_SOYBN</name>
<dbReference type="PANTHER" id="PTHR10492:SF57">
    <property type="entry name" value="ATP-DEPENDENT DNA HELICASE"/>
    <property type="match status" value="1"/>
</dbReference>
<gene>
    <name evidence="2" type="ORF">GLYMA_09G117000</name>
</gene>
<dbReference type="InterPro" id="IPR049163">
    <property type="entry name" value="Pif1-like_2B_dom"/>
</dbReference>
<reference evidence="2 3" key="1">
    <citation type="journal article" date="2010" name="Nature">
        <title>Genome sequence of the palaeopolyploid soybean.</title>
        <authorList>
            <person name="Schmutz J."/>
            <person name="Cannon S.B."/>
            <person name="Schlueter J."/>
            <person name="Ma J."/>
            <person name="Mitros T."/>
            <person name="Nelson W."/>
            <person name="Hyten D.L."/>
            <person name="Song Q."/>
            <person name="Thelen J.J."/>
            <person name="Cheng J."/>
            <person name="Xu D."/>
            <person name="Hellsten U."/>
            <person name="May G.D."/>
            <person name="Yu Y."/>
            <person name="Sakurai T."/>
            <person name="Umezawa T."/>
            <person name="Bhattacharyya M.K."/>
            <person name="Sandhu D."/>
            <person name="Valliyodan B."/>
            <person name="Lindquist E."/>
            <person name="Peto M."/>
            <person name="Grant D."/>
            <person name="Shu S."/>
            <person name="Goodstein D."/>
            <person name="Barry K."/>
            <person name="Futrell-Griggs M."/>
            <person name="Abernathy B."/>
            <person name="Du J."/>
            <person name="Tian Z."/>
            <person name="Zhu L."/>
            <person name="Gill N."/>
            <person name="Joshi T."/>
            <person name="Libault M."/>
            <person name="Sethuraman A."/>
            <person name="Zhang X.-C."/>
            <person name="Shinozaki K."/>
            <person name="Nguyen H.T."/>
            <person name="Wing R.A."/>
            <person name="Cregan P."/>
            <person name="Specht J."/>
            <person name="Grimwood J."/>
            <person name="Rokhsar D."/>
            <person name="Stacey G."/>
            <person name="Shoemaker R.C."/>
            <person name="Jackson S.A."/>
        </authorList>
    </citation>
    <scope>NUCLEOTIDE SEQUENCE</scope>
    <source>
        <strain evidence="3">cv. Williams 82</strain>
        <tissue evidence="2">Callus</tissue>
    </source>
</reference>
<dbReference type="EMBL" id="CM000842">
    <property type="protein sequence ID" value="KRH38188.1"/>
    <property type="molecule type" value="Genomic_DNA"/>
</dbReference>
<evidence type="ECO:0000259" key="1">
    <source>
        <dbReference type="Pfam" id="PF21530"/>
    </source>
</evidence>